<keyword evidence="3" id="KW-1185">Reference proteome</keyword>
<comment type="caution">
    <text evidence="2">The sequence shown here is derived from an EMBL/GenBank/DDBJ whole genome shotgun (WGS) entry which is preliminary data.</text>
</comment>
<dbReference type="EMBL" id="BNDW01000117">
    <property type="protein sequence ID" value="GHI27856.1"/>
    <property type="molecule type" value="Genomic_DNA"/>
</dbReference>
<protein>
    <submittedName>
        <fullName evidence="2">Uncharacterized protein</fullName>
    </submittedName>
</protein>
<accession>A0ABQ3PS66</accession>
<reference evidence="2" key="1">
    <citation type="submission" date="2024-05" db="EMBL/GenBank/DDBJ databases">
        <title>Whole genome shotgun sequence of Streptomyces hydrogenans NBRC 13475.</title>
        <authorList>
            <person name="Komaki H."/>
            <person name="Tamura T."/>
        </authorList>
    </citation>
    <scope>NUCLEOTIDE SEQUENCE</scope>
    <source>
        <strain evidence="2">NBRC 13475</strain>
    </source>
</reference>
<name>A0ABQ3PS66_9ACTN</name>
<feature type="region of interest" description="Disordered" evidence="1">
    <location>
        <begin position="168"/>
        <end position="191"/>
    </location>
</feature>
<gene>
    <name evidence="2" type="ORF">Shyd_92270</name>
</gene>
<sequence length="191" mass="20611">MNPSMDAARRLWTRPFPPLDPDATEVVLTVDHASADPGERMVCALLGRGHEGEEGVFHLLPDDLTARYRRTGDRLAVTLLAARSVVAADAADRDDGLNDHLAALPVDPLDPARVVLLHRETVTDHVPETRDDELRPVLLLDHVGGSPAPEDWAGLFENGASSVTVVTATEHPPARTRRPAQSPPGVTRPDS</sequence>
<dbReference type="Proteomes" id="UP001052739">
    <property type="component" value="Unassembled WGS sequence"/>
</dbReference>
<proteinExistence type="predicted"/>
<evidence type="ECO:0000256" key="1">
    <source>
        <dbReference type="SAM" id="MobiDB-lite"/>
    </source>
</evidence>
<evidence type="ECO:0000313" key="3">
    <source>
        <dbReference type="Proteomes" id="UP001052739"/>
    </source>
</evidence>
<evidence type="ECO:0000313" key="2">
    <source>
        <dbReference type="EMBL" id="GHI27856.1"/>
    </source>
</evidence>
<organism evidence="2 3">
    <name type="scientific">Streptomyces hydrogenans</name>
    <dbReference type="NCBI Taxonomy" id="1873719"/>
    <lineage>
        <taxon>Bacteria</taxon>
        <taxon>Bacillati</taxon>
        <taxon>Actinomycetota</taxon>
        <taxon>Actinomycetes</taxon>
        <taxon>Kitasatosporales</taxon>
        <taxon>Streptomycetaceae</taxon>
        <taxon>Streptomyces</taxon>
    </lineage>
</organism>